<dbReference type="EMBL" id="CP045835">
    <property type="protein sequence ID" value="QGG52925.1"/>
    <property type="molecule type" value="Genomic_DNA"/>
</dbReference>
<feature type="domain" description="HTH merR-type" evidence="2">
    <location>
        <begin position="1"/>
        <end position="71"/>
    </location>
</feature>
<accession>A0ABX6DDM6</accession>
<proteinExistence type="predicted"/>
<dbReference type="PROSITE" id="PS50937">
    <property type="entry name" value="HTH_MERR_2"/>
    <property type="match status" value="1"/>
</dbReference>
<dbReference type="RefSeq" id="WP_369593635.1">
    <property type="nucleotide sequence ID" value="NZ_CP045835.1"/>
</dbReference>
<dbReference type="Pfam" id="PF13411">
    <property type="entry name" value="MerR_1"/>
    <property type="match status" value="1"/>
</dbReference>
<dbReference type="InterPro" id="IPR000551">
    <property type="entry name" value="MerR-type_HTH_dom"/>
</dbReference>
<evidence type="ECO:0000259" key="2">
    <source>
        <dbReference type="PROSITE" id="PS50937"/>
    </source>
</evidence>
<evidence type="ECO:0000313" key="3">
    <source>
        <dbReference type="EMBL" id="QGG52925.1"/>
    </source>
</evidence>
<reference evidence="3 4" key="1">
    <citation type="submission" date="2019-11" db="EMBL/GenBank/DDBJ databases">
        <title>Whole Genome Sequencing and Comparative Genomic Analyses of Lysinibacillus pakistanensis LZH-9, a Halotolerant Strain with Excellent COD Removal Capability.</title>
        <authorList>
            <person name="Zhou H."/>
        </authorList>
    </citation>
    <scope>NUCLEOTIDE SEQUENCE [LARGE SCALE GENOMIC DNA]</scope>
    <source>
        <strain evidence="3 4">LZH-9</strain>
    </source>
</reference>
<gene>
    <name evidence="3" type="ORF">GDS87_19335</name>
</gene>
<evidence type="ECO:0000256" key="1">
    <source>
        <dbReference type="ARBA" id="ARBA00023125"/>
    </source>
</evidence>
<keyword evidence="1" id="KW-0238">DNA-binding</keyword>
<dbReference type="InterPro" id="IPR009061">
    <property type="entry name" value="DNA-bd_dom_put_sf"/>
</dbReference>
<dbReference type="SUPFAM" id="SSF46955">
    <property type="entry name" value="Putative DNA-binding domain"/>
    <property type="match status" value="1"/>
</dbReference>
<dbReference type="Gene3D" id="3.20.80.10">
    <property type="entry name" value="Regulatory factor, effector binding domain"/>
    <property type="match status" value="1"/>
</dbReference>
<organism evidence="3 4">
    <name type="scientific">Lysinibacillus pakistanensis</name>
    <dbReference type="NCBI Taxonomy" id="759811"/>
    <lineage>
        <taxon>Bacteria</taxon>
        <taxon>Bacillati</taxon>
        <taxon>Bacillota</taxon>
        <taxon>Bacilli</taxon>
        <taxon>Bacillales</taxon>
        <taxon>Bacillaceae</taxon>
        <taxon>Lysinibacillus</taxon>
    </lineage>
</organism>
<dbReference type="PANTHER" id="PTHR30204:SF97">
    <property type="entry name" value="MERR FAMILY REGULATORY PROTEIN"/>
    <property type="match status" value="1"/>
</dbReference>
<sequence>MLTIGEFSKISHLTLKTLRYYDEIGLLKPDFIDANNNYRYYNISQLETALLIARLKNYLFSLEDIKIILTNREDIELLSNKMKIKQENLTQQLTIYSSMLKELKLDIQVLDKDGNIMSYLDQIEIKLVDHVAYDIFSQRKKINTADFLKHFSELFSKILFRNLSPSAKPLTIFHSSEYEPDNYDVEIAIPLTNATNETKVFNPGVCAMATLIGSYDKLPSIHTKLHVWINENNYKLNGAPFEVYQTDPYSTQEDNSIIEVFFPIKYK</sequence>
<evidence type="ECO:0000313" key="4">
    <source>
        <dbReference type="Proteomes" id="UP000373269"/>
    </source>
</evidence>
<dbReference type="InterPro" id="IPR047057">
    <property type="entry name" value="MerR_fam"/>
</dbReference>
<dbReference type="SMART" id="SM00422">
    <property type="entry name" value="HTH_MERR"/>
    <property type="match status" value="1"/>
</dbReference>
<dbReference type="Gene3D" id="1.10.1660.10">
    <property type="match status" value="1"/>
</dbReference>
<dbReference type="InterPro" id="IPR010499">
    <property type="entry name" value="AraC_E-bd"/>
</dbReference>
<protein>
    <submittedName>
        <fullName evidence="3">MerR family transcriptional regulator</fullName>
    </submittedName>
</protein>
<keyword evidence="4" id="KW-1185">Reference proteome</keyword>
<dbReference type="Proteomes" id="UP000373269">
    <property type="component" value="Chromosome"/>
</dbReference>
<dbReference type="SMART" id="SM00871">
    <property type="entry name" value="AraC_E_bind"/>
    <property type="match status" value="1"/>
</dbReference>
<name>A0ABX6DDM6_9BACI</name>
<dbReference type="InterPro" id="IPR011256">
    <property type="entry name" value="Reg_factor_effector_dom_sf"/>
</dbReference>
<dbReference type="SUPFAM" id="SSF55136">
    <property type="entry name" value="Probable bacterial effector-binding domain"/>
    <property type="match status" value="1"/>
</dbReference>
<dbReference type="PANTHER" id="PTHR30204">
    <property type="entry name" value="REDOX-CYCLING DRUG-SENSING TRANSCRIPTIONAL ACTIVATOR SOXR"/>
    <property type="match status" value="1"/>
</dbReference>
<dbReference type="InterPro" id="IPR029442">
    <property type="entry name" value="GyrI-like"/>
</dbReference>
<dbReference type="Pfam" id="PF06445">
    <property type="entry name" value="GyrI-like"/>
    <property type="match status" value="1"/>
</dbReference>